<dbReference type="InterPro" id="IPR003337">
    <property type="entry name" value="Trehalose_PPase"/>
</dbReference>
<dbReference type="RefSeq" id="XP_056696579.1">
    <property type="nucleotide sequence ID" value="XM_056840601.1"/>
</dbReference>
<evidence type="ECO:0000256" key="4">
    <source>
        <dbReference type="ARBA" id="ARBA00025274"/>
    </source>
</evidence>
<evidence type="ECO:0000256" key="1">
    <source>
        <dbReference type="ARBA" id="ARBA00000500"/>
    </source>
</evidence>
<proteinExistence type="predicted"/>
<evidence type="ECO:0000313" key="6">
    <source>
        <dbReference type="RefSeq" id="XP_056696578.1"/>
    </source>
</evidence>
<gene>
    <name evidence="6 7 8" type="primary">LOC110783464</name>
</gene>
<reference evidence="5" key="1">
    <citation type="journal article" date="2021" name="Nat. Commun.">
        <title>Genomic analyses provide insights into spinach domestication and the genetic basis of agronomic traits.</title>
        <authorList>
            <person name="Cai X."/>
            <person name="Sun X."/>
            <person name="Xu C."/>
            <person name="Sun H."/>
            <person name="Wang X."/>
            <person name="Ge C."/>
            <person name="Zhang Z."/>
            <person name="Wang Q."/>
            <person name="Fei Z."/>
            <person name="Jiao C."/>
            <person name="Wang Q."/>
        </authorList>
    </citation>
    <scope>NUCLEOTIDE SEQUENCE [LARGE SCALE GENOMIC DNA]</scope>
    <source>
        <strain evidence="5">cv. Varoflay</strain>
    </source>
</reference>
<dbReference type="Pfam" id="PF02358">
    <property type="entry name" value="Trehalose_PPase"/>
    <property type="match status" value="1"/>
</dbReference>
<keyword evidence="3" id="KW-0378">Hydrolase</keyword>
<dbReference type="PANTHER" id="PTHR43768:SF27">
    <property type="entry name" value="TREHALOSE-PHOSPHATE PHOSPHATASE A"/>
    <property type="match status" value="1"/>
</dbReference>
<evidence type="ECO:0000313" key="5">
    <source>
        <dbReference type="Proteomes" id="UP000813463"/>
    </source>
</evidence>
<reference evidence="6 7" key="2">
    <citation type="submission" date="2025-05" db="UniProtKB">
        <authorList>
            <consortium name="RefSeq"/>
        </authorList>
    </citation>
    <scope>IDENTIFICATION</scope>
    <source>
        <tissue evidence="6 7">Leaf</tissue>
    </source>
</reference>
<dbReference type="GeneID" id="110783464"/>
<dbReference type="Proteomes" id="UP000813463">
    <property type="component" value="Chromosome 3"/>
</dbReference>
<protein>
    <submittedName>
        <fullName evidence="6 7">Probable trehalose-phosphate phosphatase F isoform X1</fullName>
    </submittedName>
</protein>
<accession>A0ABM3RLU6</accession>
<evidence type="ECO:0000313" key="7">
    <source>
        <dbReference type="RefSeq" id="XP_056696579.1"/>
    </source>
</evidence>
<dbReference type="InterPro" id="IPR044651">
    <property type="entry name" value="OTSB-like"/>
</dbReference>
<comment type="function">
    <text evidence="4">Removes the phosphate from trehalose 6-phosphate to produce free trehalose. Trehalose accumulation in plant may improve abiotic stress tolerance.</text>
</comment>
<comment type="cofactor">
    <cofactor evidence="2">
        <name>a divalent metal cation</name>
        <dbReference type="ChEBI" id="CHEBI:60240"/>
    </cofactor>
</comment>
<dbReference type="RefSeq" id="XP_056696578.1">
    <property type="nucleotide sequence ID" value="XM_056840600.1"/>
</dbReference>
<sequence>MDIMSPVHKVCNGHSNTNESTDKQDKEVSLFQPASEFLPMIDEVFRTLVDKTKGIKGVNVEIYKFFSYVHYRNVDEKNWPTIAQLVHQVLKSFPRLRLTHGCKIVCYHYQIGPVQEEFKIPVTPEEYTRNNLKFSLVDVVYEWEKVYIFLLDQILSKSTTFGEDIERSCRILSGQ</sequence>
<organism evidence="5 8">
    <name type="scientific">Spinacia oleracea</name>
    <name type="common">Spinach</name>
    <dbReference type="NCBI Taxonomy" id="3562"/>
    <lineage>
        <taxon>Eukaryota</taxon>
        <taxon>Viridiplantae</taxon>
        <taxon>Streptophyta</taxon>
        <taxon>Embryophyta</taxon>
        <taxon>Tracheophyta</taxon>
        <taxon>Spermatophyta</taxon>
        <taxon>Magnoliopsida</taxon>
        <taxon>eudicotyledons</taxon>
        <taxon>Gunneridae</taxon>
        <taxon>Pentapetalae</taxon>
        <taxon>Caryophyllales</taxon>
        <taxon>Chenopodiaceae</taxon>
        <taxon>Chenopodioideae</taxon>
        <taxon>Anserineae</taxon>
        <taxon>Spinacia</taxon>
    </lineage>
</organism>
<keyword evidence="5" id="KW-1185">Reference proteome</keyword>
<evidence type="ECO:0000256" key="3">
    <source>
        <dbReference type="ARBA" id="ARBA00022801"/>
    </source>
</evidence>
<name>A0ABM3RLU6_SPIOL</name>
<evidence type="ECO:0000256" key="2">
    <source>
        <dbReference type="ARBA" id="ARBA00001968"/>
    </source>
</evidence>
<comment type="catalytic activity">
    <reaction evidence="1">
        <text>alpha,alpha-trehalose 6-phosphate + H2O = alpha,alpha-trehalose + phosphate</text>
        <dbReference type="Rhea" id="RHEA:23420"/>
        <dbReference type="ChEBI" id="CHEBI:15377"/>
        <dbReference type="ChEBI" id="CHEBI:16551"/>
        <dbReference type="ChEBI" id="CHEBI:43474"/>
        <dbReference type="ChEBI" id="CHEBI:58429"/>
        <dbReference type="EC" id="3.1.3.12"/>
    </reaction>
</comment>
<dbReference type="RefSeq" id="XP_056696580.1">
    <property type="nucleotide sequence ID" value="XM_056840602.1"/>
</dbReference>
<dbReference type="PANTHER" id="PTHR43768">
    <property type="entry name" value="TREHALOSE 6-PHOSPHATE PHOSPHATASE"/>
    <property type="match status" value="1"/>
</dbReference>
<evidence type="ECO:0000313" key="8">
    <source>
        <dbReference type="RefSeq" id="XP_056696580.1"/>
    </source>
</evidence>